<dbReference type="InterPro" id="IPR036093">
    <property type="entry name" value="NAC_dom_sf"/>
</dbReference>
<name>A0ABQ8A480_BRANA</name>
<gene>
    <name evidence="9" type="ORF">HID58_063423</name>
</gene>
<feature type="transmembrane region" description="Helical" evidence="6">
    <location>
        <begin position="421"/>
        <end position="446"/>
    </location>
</feature>
<accession>A0ABQ8A480</accession>
<dbReference type="Pfam" id="PF03479">
    <property type="entry name" value="PCC"/>
    <property type="match status" value="1"/>
</dbReference>
<keyword evidence="4" id="KW-0804">Transcription</keyword>
<dbReference type="PANTHER" id="PTHR31744:SF134">
    <property type="entry name" value="NAC DOMAIN-CONTAINING PROTEIN"/>
    <property type="match status" value="1"/>
</dbReference>
<sequence length="466" mass="52040">MSGEGKDHEEEDEAKLPGFRFHPTDEELLGYYLRRKVENKPIKLELIKQIDIYKFDPWDLPRVSSVEENEWYFFCMRGRKYKNSVRPNRVTGSGFWKATGIDKPVYSNLDCVGLKKSLVYYLGSAGKGSKTNWMMHEFRLPSTAKSESPTQQAEVWTLCRIFKRVTHHRNPTTLQPNRRPVITLTDSCSKTSSLDSDHTSHHVVESLSHKLHEPQRQPQTQNPYWNQLTTVGFNQPTYTCHDNNLVNLWNINGEDFIGEPASWDELRSVIDGNTNHFIKSISSVKSASRVELGCLATTLMKLESADKTIRPESKNKPKPSIIVTQDSPNSLRAHALEISSGNDICETLSDFARRKQRGICILSANGCVTNVTLRQPASSGVIVTLHGHFEILSLLGSILPPPSPVGITGLTIYLAGPQGQVVGGGVVGGLIASGPVVLMVIVFLWMMMKLPLCRTSSTIITEDLIL</sequence>
<dbReference type="Pfam" id="PF02365">
    <property type="entry name" value="NAM"/>
    <property type="match status" value="1"/>
</dbReference>
<reference evidence="9 10" key="1">
    <citation type="submission" date="2021-05" db="EMBL/GenBank/DDBJ databases">
        <title>Genome Assembly of Synthetic Allotetraploid Brassica napus Reveals Homoeologous Exchanges between Subgenomes.</title>
        <authorList>
            <person name="Davis J.T."/>
        </authorList>
    </citation>
    <scope>NUCLEOTIDE SEQUENCE [LARGE SCALE GENOMIC DNA]</scope>
    <source>
        <strain evidence="10">cv. Da-Ae</strain>
        <tissue evidence="9">Seedling</tissue>
    </source>
</reference>
<dbReference type="SUPFAM" id="SSF117856">
    <property type="entry name" value="AF0104/ALDC/Ptd012-like"/>
    <property type="match status" value="1"/>
</dbReference>
<dbReference type="CDD" id="cd11378">
    <property type="entry name" value="DUF296"/>
    <property type="match status" value="1"/>
</dbReference>
<evidence type="ECO:0000259" key="7">
    <source>
        <dbReference type="PROSITE" id="PS51005"/>
    </source>
</evidence>
<dbReference type="PANTHER" id="PTHR31744">
    <property type="entry name" value="PROTEIN CUP-SHAPED COTYLEDON 2-RELATED"/>
    <property type="match status" value="1"/>
</dbReference>
<dbReference type="InterPro" id="IPR005175">
    <property type="entry name" value="PPC_dom"/>
</dbReference>
<feature type="domain" description="PPC" evidence="8">
    <location>
        <begin position="328"/>
        <end position="466"/>
    </location>
</feature>
<evidence type="ECO:0000313" key="9">
    <source>
        <dbReference type="EMBL" id="KAH0887327.1"/>
    </source>
</evidence>
<evidence type="ECO:0000259" key="8">
    <source>
        <dbReference type="PROSITE" id="PS51742"/>
    </source>
</evidence>
<dbReference type="SUPFAM" id="SSF101941">
    <property type="entry name" value="NAC domain"/>
    <property type="match status" value="1"/>
</dbReference>
<evidence type="ECO:0000313" key="10">
    <source>
        <dbReference type="Proteomes" id="UP000824890"/>
    </source>
</evidence>
<keyword evidence="2" id="KW-0805">Transcription regulation</keyword>
<evidence type="ECO:0000256" key="6">
    <source>
        <dbReference type="SAM" id="Phobius"/>
    </source>
</evidence>
<dbReference type="Gene3D" id="3.30.1330.80">
    <property type="entry name" value="Hypothetical protein, similar to alpha- acetolactate decarboxylase, domain 2"/>
    <property type="match status" value="1"/>
</dbReference>
<feature type="domain" description="NAC" evidence="7">
    <location>
        <begin position="15"/>
        <end position="164"/>
    </location>
</feature>
<keyword evidence="5" id="KW-0539">Nucleus</keyword>
<dbReference type="InterPro" id="IPR003441">
    <property type="entry name" value="NAC-dom"/>
</dbReference>
<evidence type="ECO:0008006" key="11">
    <source>
        <dbReference type="Google" id="ProtNLM"/>
    </source>
</evidence>
<keyword evidence="6" id="KW-0472">Membrane</keyword>
<evidence type="ECO:0000256" key="2">
    <source>
        <dbReference type="ARBA" id="ARBA00023015"/>
    </source>
</evidence>
<proteinExistence type="predicted"/>
<protein>
    <recommendedName>
        <fullName evidence="11">PPC domain-containing protein</fullName>
    </recommendedName>
</protein>
<keyword evidence="6" id="KW-0812">Transmembrane</keyword>
<keyword evidence="10" id="KW-1185">Reference proteome</keyword>
<organism evidence="9 10">
    <name type="scientific">Brassica napus</name>
    <name type="common">Rape</name>
    <dbReference type="NCBI Taxonomy" id="3708"/>
    <lineage>
        <taxon>Eukaryota</taxon>
        <taxon>Viridiplantae</taxon>
        <taxon>Streptophyta</taxon>
        <taxon>Embryophyta</taxon>
        <taxon>Tracheophyta</taxon>
        <taxon>Spermatophyta</taxon>
        <taxon>Magnoliopsida</taxon>
        <taxon>eudicotyledons</taxon>
        <taxon>Gunneridae</taxon>
        <taxon>Pentapetalae</taxon>
        <taxon>rosids</taxon>
        <taxon>malvids</taxon>
        <taxon>Brassicales</taxon>
        <taxon>Brassicaceae</taxon>
        <taxon>Brassiceae</taxon>
        <taxon>Brassica</taxon>
    </lineage>
</organism>
<evidence type="ECO:0000256" key="4">
    <source>
        <dbReference type="ARBA" id="ARBA00023163"/>
    </source>
</evidence>
<evidence type="ECO:0000256" key="5">
    <source>
        <dbReference type="ARBA" id="ARBA00023242"/>
    </source>
</evidence>
<dbReference type="Gene3D" id="2.170.150.80">
    <property type="entry name" value="NAC domain"/>
    <property type="match status" value="1"/>
</dbReference>
<comment type="caution">
    <text evidence="9">The sequence shown here is derived from an EMBL/GenBank/DDBJ whole genome shotgun (WGS) entry which is preliminary data.</text>
</comment>
<dbReference type="PROSITE" id="PS51742">
    <property type="entry name" value="PPC"/>
    <property type="match status" value="1"/>
</dbReference>
<dbReference type="EMBL" id="JAGKQM010000014">
    <property type="protein sequence ID" value="KAH0887327.1"/>
    <property type="molecule type" value="Genomic_DNA"/>
</dbReference>
<evidence type="ECO:0000256" key="1">
    <source>
        <dbReference type="ARBA" id="ARBA00004123"/>
    </source>
</evidence>
<dbReference type="Proteomes" id="UP000824890">
    <property type="component" value="Unassembled WGS sequence"/>
</dbReference>
<evidence type="ECO:0000256" key="3">
    <source>
        <dbReference type="ARBA" id="ARBA00023125"/>
    </source>
</evidence>
<comment type="subcellular location">
    <subcellularLocation>
        <location evidence="1">Nucleus</location>
    </subcellularLocation>
</comment>
<keyword evidence="6" id="KW-1133">Transmembrane helix</keyword>
<keyword evidence="3" id="KW-0238">DNA-binding</keyword>
<dbReference type="PROSITE" id="PS51005">
    <property type="entry name" value="NAC"/>
    <property type="match status" value="1"/>
</dbReference>